<dbReference type="OrthoDB" id="9798386at2"/>
<name>A0A160SXP0_9CHLR</name>
<dbReference type="EMBL" id="LN890655">
    <property type="protein sequence ID" value="CUS01916.1"/>
    <property type="molecule type" value="Genomic_DNA"/>
</dbReference>
<dbReference type="InterPro" id="IPR023828">
    <property type="entry name" value="Peptidase_S8_Ser-AS"/>
</dbReference>
<dbReference type="InterPro" id="IPR015500">
    <property type="entry name" value="Peptidase_S8_subtilisin-rel"/>
</dbReference>
<reference evidence="8" key="1">
    <citation type="submission" date="2016-01" db="EMBL/GenBank/DDBJ databases">
        <authorList>
            <person name="Mcilroy J.S."/>
            <person name="Karst M S."/>
            <person name="Albertsen M."/>
        </authorList>
    </citation>
    <scope>NUCLEOTIDE SEQUENCE</scope>
    <source>
        <strain evidence="8">Cfx-K</strain>
    </source>
</reference>
<protein>
    <recommendedName>
        <fullName evidence="7">Peptidase S8/S53 domain-containing protein</fullName>
    </recommendedName>
</protein>
<feature type="domain" description="Peptidase S8/S53" evidence="7">
    <location>
        <begin position="47"/>
        <end position="309"/>
    </location>
</feature>
<dbReference type="InterPro" id="IPR000209">
    <property type="entry name" value="Peptidase_S8/S53_dom"/>
</dbReference>
<dbReference type="InterPro" id="IPR023827">
    <property type="entry name" value="Peptidase_S8_Asp-AS"/>
</dbReference>
<dbReference type="PROSITE" id="PS00138">
    <property type="entry name" value="SUBTILASE_SER"/>
    <property type="match status" value="1"/>
</dbReference>
<dbReference type="KEGG" id="pbf:CFX0092_A0035"/>
<evidence type="ECO:0000259" key="7">
    <source>
        <dbReference type="Pfam" id="PF00082"/>
    </source>
</evidence>
<keyword evidence="2 5" id="KW-0645">Protease</keyword>
<dbReference type="AlphaFoldDB" id="A0A160SXP0"/>
<comment type="similarity">
    <text evidence="1 5 6">Belongs to the peptidase S8 family.</text>
</comment>
<proteinExistence type="inferred from homology"/>
<dbReference type="PANTHER" id="PTHR43806">
    <property type="entry name" value="PEPTIDASE S8"/>
    <property type="match status" value="1"/>
</dbReference>
<dbReference type="InterPro" id="IPR036852">
    <property type="entry name" value="Peptidase_S8/S53_dom_sf"/>
</dbReference>
<evidence type="ECO:0000313" key="9">
    <source>
        <dbReference type="Proteomes" id="UP000215027"/>
    </source>
</evidence>
<dbReference type="InterPro" id="IPR022398">
    <property type="entry name" value="Peptidase_S8_His-AS"/>
</dbReference>
<dbReference type="PROSITE" id="PS00137">
    <property type="entry name" value="SUBTILASE_HIS"/>
    <property type="match status" value="1"/>
</dbReference>
<feature type="active site" description="Charge relay system" evidence="5">
    <location>
        <position position="93"/>
    </location>
</feature>
<evidence type="ECO:0000256" key="1">
    <source>
        <dbReference type="ARBA" id="ARBA00011073"/>
    </source>
</evidence>
<keyword evidence="4 5" id="KW-0720">Serine protease</keyword>
<dbReference type="Proteomes" id="UP000215027">
    <property type="component" value="Chromosome I"/>
</dbReference>
<dbReference type="GO" id="GO:0004252">
    <property type="term" value="F:serine-type endopeptidase activity"/>
    <property type="evidence" value="ECO:0007669"/>
    <property type="project" value="UniProtKB-UniRule"/>
</dbReference>
<dbReference type="SUPFAM" id="SSF52743">
    <property type="entry name" value="Subtilisin-like"/>
    <property type="match status" value="1"/>
</dbReference>
<evidence type="ECO:0000313" key="8">
    <source>
        <dbReference type="EMBL" id="CUS01916.1"/>
    </source>
</evidence>
<dbReference type="PANTHER" id="PTHR43806:SF11">
    <property type="entry name" value="CEREVISIN-RELATED"/>
    <property type="match status" value="1"/>
</dbReference>
<dbReference type="PROSITE" id="PS00136">
    <property type="entry name" value="SUBTILASE_ASP"/>
    <property type="match status" value="1"/>
</dbReference>
<feature type="active site" description="Charge relay system" evidence="5">
    <location>
        <position position="287"/>
    </location>
</feature>
<evidence type="ECO:0000256" key="4">
    <source>
        <dbReference type="ARBA" id="ARBA00022825"/>
    </source>
</evidence>
<dbReference type="Pfam" id="PF00082">
    <property type="entry name" value="Peptidase_S8"/>
    <property type="match status" value="1"/>
</dbReference>
<dbReference type="GO" id="GO:0006508">
    <property type="term" value="P:proteolysis"/>
    <property type="evidence" value="ECO:0007669"/>
    <property type="project" value="UniProtKB-KW"/>
</dbReference>
<evidence type="ECO:0000256" key="2">
    <source>
        <dbReference type="ARBA" id="ARBA00022670"/>
    </source>
</evidence>
<keyword evidence="9" id="KW-1185">Reference proteome</keyword>
<feature type="active site" description="Charge relay system" evidence="5">
    <location>
        <position position="56"/>
    </location>
</feature>
<dbReference type="RefSeq" id="WP_095041591.1">
    <property type="nucleotide sequence ID" value="NZ_LN890655.1"/>
</dbReference>
<organism evidence="8 9">
    <name type="scientific">Candidatus Promineifilum breve</name>
    <dbReference type="NCBI Taxonomy" id="1806508"/>
    <lineage>
        <taxon>Bacteria</taxon>
        <taxon>Bacillati</taxon>
        <taxon>Chloroflexota</taxon>
        <taxon>Ardenticatenia</taxon>
        <taxon>Candidatus Promineifilales</taxon>
        <taxon>Candidatus Promineifilaceae</taxon>
        <taxon>Candidatus Promineifilum</taxon>
    </lineage>
</organism>
<evidence type="ECO:0000256" key="3">
    <source>
        <dbReference type="ARBA" id="ARBA00022801"/>
    </source>
</evidence>
<gene>
    <name evidence="8" type="ORF">CFX0092_A0035</name>
</gene>
<evidence type="ECO:0000256" key="5">
    <source>
        <dbReference type="PROSITE-ProRule" id="PRU01240"/>
    </source>
</evidence>
<sequence>MSNAQMPSEIDPVERPRQFDRPLFPHLPEVDSFLWVSQARAAFNVSGAGQTVAVLDTGLNTGHVDFAGRVVAQANFTPDNGGNPNDAGDGNGHGTNVGGIIVANGDHKGIAPGANIVPIKVLGNTGGGSFAWIRDALTWVRDNGPAHGVSAVCMSLGDSGNYISDTDYAADAVRGLIVELRAQRVAVVIAAGNGFFQHNSAQGMSYPAILRECISVGAVYDAAEGGFAYGSGATAHSSRPGQITPFSQRLHKSINRLTQTDIFAPGAPVTSSGINGPNGESVQHGTSQATPVTVGVILLMQEFHRRLTGELPEVGDLLAWLIRGGVPIIDGDDEDDNVQHTNLSFVRLDALSALDATRRAIQKRLLLEAQPIG</sequence>
<dbReference type="InterPro" id="IPR050131">
    <property type="entry name" value="Peptidase_S8_subtilisin-like"/>
</dbReference>
<dbReference type="PRINTS" id="PR00723">
    <property type="entry name" value="SUBTILISIN"/>
</dbReference>
<dbReference type="Gene3D" id="3.40.50.200">
    <property type="entry name" value="Peptidase S8/S53 domain"/>
    <property type="match status" value="1"/>
</dbReference>
<dbReference type="PROSITE" id="PS51892">
    <property type="entry name" value="SUBTILASE"/>
    <property type="match status" value="1"/>
</dbReference>
<accession>A0A160SXP0</accession>
<keyword evidence="3 5" id="KW-0378">Hydrolase</keyword>
<evidence type="ECO:0000256" key="6">
    <source>
        <dbReference type="RuleBase" id="RU003355"/>
    </source>
</evidence>